<evidence type="ECO:0000256" key="1">
    <source>
        <dbReference type="SAM" id="Phobius"/>
    </source>
</evidence>
<dbReference type="EMBL" id="JADIVZ010000008">
    <property type="protein sequence ID" value="MBF4162992.1"/>
    <property type="molecule type" value="Genomic_DNA"/>
</dbReference>
<dbReference type="Proteomes" id="UP000656804">
    <property type="component" value="Unassembled WGS sequence"/>
</dbReference>
<feature type="transmembrane region" description="Helical" evidence="1">
    <location>
        <begin position="68"/>
        <end position="88"/>
    </location>
</feature>
<evidence type="ECO:0000313" key="4">
    <source>
        <dbReference type="Proteomes" id="UP000656804"/>
    </source>
</evidence>
<keyword evidence="1" id="KW-0812">Transmembrane</keyword>
<comment type="caution">
    <text evidence="3">The sequence shown here is derived from an EMBL/GenBank/DDBJ whole genome shotgun (WGS) entry which is preliminary data.</text>
</comment>
<keyword evidence="1" id="KW-1133">Transmembrane helix</keyword>
<keyword evidence="1" id="KW-0472">Membrane</keyword>
<gene>
    <name evidence="3" type="ORF">ISG29_14955</name>
</gene>
<keyword evidence="4" id="KW-1185">Reference proteome</keyword>
<dbReference type="Pfam" id="PF13559">
    <property type="entry name" value="DUF4129"/>
    <property type="match status" value="1"/>
</dbReference>
<evidence type="ECO:0000259" key="2">
    <source>
        <dbReference type="Pfam" id="PF13559"/>
    </source>
</evidence>
<feature type="domain" description="Protein-glutamine gamma-glutamyltransferase-like C-terminal" evidence="2">
    <location>
        <begin position="139"/>
        <end position="204"/>
    </location>
</feature>
<protein>
    <submittedName>
        <fullName evidence="3">DUF4129 domain-containing protein</fullName>
    </submittedName>
</protein>
<proteinExistence type="predicted"/>
<dbReference type="InterPro" id="IPR025403">
    <property type="entry name" value="TgpA-like_C"/>
</dbReference>
<sequence>MIATLAARVSLVAGGSPLTPSPDDARSQLRRELVDPDYHRSDPVQAVLDGVQRLIDGVSRAGGTQRPVVLVASLLLFALLVLGLGWLLSRARRTARRPGSDTPVLHDVSLTAAQLRARADAALAEGRFDDAVVDGFRALAVREAEAGRLVDARSATTREVATRLRERHLRLDAQVTAAATTFDLVLYGHHAASARQARDVLALDDTLVGAR</sequence>
<reference evidence="3" key="1">
    <citation type="submission" date="2020-11" db="EMBL/GenBank/DDBJ databases">
        <title>Nocardioides sp. CBS4Y-1, whole genome shotgun sequence.</title>
        <authorList>
            <person name="Tuo L."/>
        </authorList>
    </citation>
    <scope>NUCLEOTIDE SEQUENCE</scope>
    <source>
        <strain evidence="3">CBS4Y-1</strain>
    </source>
</reference>
<dbReference type="AlphaFoldDB" id="A0A930V385"/>
<organism evidence="3 4">
    <name type="scientific">Nocardioides acrostichi</name>
    <dbReference type="NCBI Taxonomy" id="2784339"/>
    <lineage>
        <taxon>Bacteria</taxon>
        <taxon>Bacillati</taxon>
        <taxon>Actinomycetota</taxon>
        <taxon>Actinomycetes</taxon>
        <taxon>Propionibacteriales</taxon>
        <taxon>Nocardioidaceae</taxon>
        <taxon>Nocardioides</taxon>
    </lineage>
</organism>
<accession>A0A930V385</accession>
<dbReference type="RefSeq" id="WP_194504251.1">
    <property type="nucleotide sequence ID" value="NZ_JADIVZ010000008.1"/>
</dbReference>
<evidence type="ECO:0000313" key="3">
    <source>
        <dbReference type="EMBL" id="MBF4162992.1"/>
    </source>
</evidence>
<name>A0A930V385_9ACTN</name>